<dbReference type="Pfam" id="PF00106">
    <property type="entry name" value="adh_short"/>
    <property type="match status" value="1"/>
</dbReference>
<dbReference type="Proteomes" id="UP000653797">
    <property type="component" value="Unassembled WGS sequence"/>
</dbReference>
<keyword evidence="4" id="KW-1185">Reference proteome</keyword>
<protein>
    <submittedName>
        <fullName evidence="3">SDR family NAD(P)-dependent oxidoreductase</fullName>
    </submittedName>
</protein>
<dbReference type="RefSeq" id="WP_191042965.1">
    <property type="nucleotide sequence ID" value="NZ_JACXAA010000020.1"/>
</dbReference>
<proteinExistence type="inferred from homology"/>
<dbReference type="AlphaFoldDB" id="A0A927B8R7"/>
<dbReference type="GO" id="GO:0016491">
    <property type="term" value="F:oxidoreductase activity"/>
    <property type="evidence" value="ECO:0007669"/>
    <property type="project" value="UniProtKB-KW"/>
</dbReference>
<evidence type="ECO:0000256" key="2">
    <source>
        <dbReference type="ARBA" id="ARBA00023002"/>
    </source>
</evidence>
<comment type="similarity">
    <text evidence="1">Belongs to the short-chain dehydrogenases/reductases (SDR) family.</text>
</comment>
<accession>A0A927B8R7</accession>
<dbReference type="PRINTS" id="PR00081">
    <property type="entry name" value="GDHRDH"/>
</dbReference>
<organism evidence="3 4">
    <name type="scientific">Spirosoma validum</name>
    <dbReference type="NCBI Taxonomy" id="2771355"/>
    <lineage>
        <taxon>Bacteria</taxon>
        <taxon>Pseudomonadati</taxon>
        <taxon>Bacteroidota</taxon>
        <taxon>Cytophagia</taxon>
        <taxon>Cytophagales</taxon>
        <taxon>Cytophagaceae</taxon>
        <taxon>Spirosoma</taxon>
    </lineage>
</organism>
<dbReference type="Gene3D" id="3.40.50.720">
    <property type="entry name" value="NAD(P)-binding Rossmann-like Domain"/>
    <property type="match status" value="1"/>
</dbReference>
<comment type="caution">
    <text evidence="3">The sequence shown here is derived from an EMBL/GenBank/DDBJ whole genome shotgun (WGS) entry which is preliminary data.</text>
</comment>
<dbReference type="PANTHER" id="PTHR43669:SF3">
    <property type="entry name" value="ALCOHOL DEHYDROGENASE, PUTATIVE (AFU_ORTHOLOGUE AFUA_3G03445)-RELATED"/>
    <property type="match status" value="1"/>
</dbReference>
<evidence type="ECO:0000256" key="1">
    <source>
        <dbReference type="ARBA" id="ARBA00006484"/>
    </source>
</evidence>
<dbReference type="InterPro" id="IPR036291">
    <property type="entry name" value="NAD(P)-bd_dom_sf"/>
</dbReference>
<gene>
    <name evidence="3" type="ORF">IC230_31030</name>
</gene>
<sequence>MKSVLITGASGNLGISLVNQLHNDGYRILATVGSEKNLDVFNQLPNVNTHVVDLLNSIEVTNFFDKIIDEPIHAAALLVGGFTAGGLHETEVDDLDKMYKLNFLTAFNVVKPLLSIFEAQGGGQFIFIGARPAISAEAGKNLVAYSLSKALIFELANLVNAHGKGKQISATVIVPSTIDTPINRQAMPEADPLKWITPEAISKAIAFILSDTGQAISEPVLKLYNQS</sequence>
<keyword evidence="2" id="KW-0560">Oxidoreductase</keyword>
<reference evidence="3" key="1">
    <citation type="submission" date="2020-09" db="EMBL/GenBank/DDBJ databases">
        <authorList>
            <person name="Kim M.K."/>
        </authorList>
    </citation>
    <scope>NUCLEOTIDE SEQUENCE</scope>
    <source>
        <strain evidence="3">BT704</strain>
    </source>
</reference>
<dbReference type="EMBL" id="JACXAA010000020">
    <property type="protein sequence ID" value="MBD2757348.1"/>
    <property type="molecule type" value="Genomic_DNA"/>
</dbReference>
<dbReference type="SUPFAM" id="SSF51735">
    <property type="entry name" value="NAD(P)-binding Rossmann-fold domains"/>
    <property type="match status" value="1"/>
</dbReference>
<dbReference type="InterPro" id="IPR002347">
    <property type="entry name" value="SDR_fam"/>
</dbReference>
<evidence type="ECO:0000313" key="4">
    <source>
        <dbReference type="Proteomes" id="UP000653797"/>
    </source>
</evidence>
<evidence type="ECO:0000313" key="3">
    <source>
        <dbReference type="EMBL" id="MBD2757348.1"/>
    </source>
</evidence>
<dbReference type="PANTHER" id="PTHR43669">
    <property type="entry name" value="5-KETO-D-GLUCONATE 5-REDUCTASE"/>
    <property type="match status" value="1"/>
</dbReference>
<name>A0A927B8R7_9BACT</name>